<feature type="region of interest" description="Disordered" evidence="1">
    <location>
        <begin position="1"/>
        <end position="503"/>
    </location>
</feature>
<comment type="caution">
    <text evidence="2">The sequence shown here is derived from an EMBL/GenBank/DDBJ whole genome shotgun (WGS) entry which is preliminary data.</text>
</comment>
<feature type="compositionally biased region" description="Low complexity" evidence="1">
    <location>
        <begin position="18"/>
        <end position="30"/>
    </location>
</feature>
<dbReference type="InterPro" id="IPR028322">
    <property type="entry name" value="PNRC-like_rgn"/>
</dbReference>
<reference evidence="2" key="1">
    <citation type="journal article" date="2021" name="Nat. Commun.">
        <title>Genetic determinants of endophytism in the Arabidopsis root mycobiome.</title>
        <authorList>
            <person name="Mesny F."/>
            <person name="Miyauchi S."/>
            <person name="Thiergart T."/>
            <person name="Pickel B."/>
            <person name="Atanasova L."/>
            <person name="Karlsson M."/>
            <person name="Huettel B."/>
            <person name="Barry K.W."/>
            <person name="Haridas S."/>
            <person name="Chen C."/>
            <person name="Bauer D."/>
            <person name="Andreopoulos W."/>
            <person name="Pangilinan J."/>
            <person name="LaButti K."/>
            <person name="Riley R."/>
            <person name="Lipzen A."/>
            <person name="Clum A."/>
            <person name="Drula E."/>
            <person name="Henrissat B."/>
            <person name="Kohler A."/>
            <person name="Grigoriev I.V."/>
            <person name="Martin F.M."/>
            <person name="Hacquard S."/>
        </authorList>
    </citation>
    <scope>NUCLEOTIDE SEQUENCE</scope>
    <source>
        <strain evidence="2">MPI-SDFR-AT-0120</strain>
    </source>
</reference>
<feature type="compositionally biased region" description="Polar residues" evidence="1">
    <location>
        <begin position="274"/>
        <end position="284"/>
    </location>
</feature>
<feature type="compositionally biased region" description="Low complexity" evidence="1">
    <location>
        <begin position="174"/>
        <end position="192"/>
    </location>
</feature>
<feature type="compositionally biased region" description="Polar residues" evidence="1">
    <location>
        <begin position="403"/>
        <end position="416"/>
    </location>
</feature>
<dbReference type="Pfam" id="PF15365">
    <property type="entry name" value="PNRC"/>
    <property type="match status" value="1"/>
</dbReference>
<dbReference type="AlphaFoldDB" id="A0A8K0VZ44"/>
<dbReference type="OrthoDB" id="2142961at2759"/>
<dbReference type="Proteomes" id="UP000813461">
    <property type="component" value="Unassembled WGS sequence"/>
</dbReference>
<evidence type="ECO:0000313" key="2">
    <source>
        <dbReference type="EMBL" id="KAH7087570.1"/>
    </source>
</evidence>
<evidence type="ECO:0000256" key="1">
    <source>
        <dbReference type="SAM" id="MobiDB-lite"/>
    </source>
</evidence>
<feature type="compositionally biased region" description="Polar residues" evidence="1">
    <location>
        <begin position="111"/>
        <end position="127"/>
    </location>
</feature>
<keyword evidence="3" id="KW-1185">Reference proteome</keyword>
<gene>
    <name evidence="2" type="ORF">FB567DRAFT_560349</name>
</gene>
<feature type="compositionally biased region" description="Low complexity" evidence="1">
    <location>
        <begin position="522"/>
        <end position="540"/>
    </location>
</feature>
<evidence type="ECO:0008006" key="4">
    <source>
        <dbReference type="Google" id="ProtNLM"/>
    </source>
</evidence>
<evidence type="ECO:0000313" key="3">
    <source>
        <dbReference type="Proteomes" id="UP000813461"/>
    </source>
</evidence>
<feature type="compositionally biased region" description="Low complexity" evidence="1">
    <location>
        <begin position="66"/>
        <end position="77"/>
    </location>
</feature>
<dbReference type="GO" id="GO:0016071">
    <property type="term" value="P:mRNA metabolic process"/>
    <property type="evidence" value="ECO:0007669"/>
    <property type="project" value="UniProtKB-ARBA"/>
</dbReference>
<dbReference type="EMBL" id="JAGMVJ010000009">
    <property type="protein sequence ID" value="KAH7087570.1"/>
    <property type="molecule type" value="Genomic_DNA"/>
</dbReference>
<proteinExistence type="predicted"/>
<feature type="compositionally biased region" description="Low complexity" evidence="1">
    <location>
        <begin position="218"/>
        <end position="230"/>
    </location>
</feature>
<accession>A0A8K0VZ44</accession>
<sequence length="567" mass="59493">MSIAQVAASPRAPRGKNQPAQSAGAPAPQSNNGNRSQRRPRGNRAPHSGNHAGASPSRPPPSVDPALAAESAVLSSEDVQLPTGPRNPKKHTQSQPSIDRVFSPPGAHASLTDNESAPKNISATPAKNQGAYAGPTFHASPAPSALPIPKFLSRSVPAKSRMDPPTPPPEESSDSAGSPSPLAASPSRAPIAVPRRNDDSPLNLLFRADRAERAKNVNSSPGSSNFFSPSQPARPQHYKQDSYSSMNAPFPIELDGESRNTHMSPPPAASPSSLRSVTDPNQVPQLKDMPQTANNNDVMQDLLNRLSMSQKKPAAATPPRQDSQLSNPRSRDGTPSPFHDGRSAPRSVSGPSTPVPVAQEAPDFFYGNRNLSPLFKAAKHDPSKRNSGLRTEITADSPVIPQGNFQDFPTISSPPGAQQAMGPNAFSRQYPVGGGDIPSGPRRGSIPYAQQHRGSPNHRGKVPGRQGYQQRPDSYPSKHHAGGLGQSSGRASANGAPASVKKPATSMMSFVPASVAAKKHASSTPPSAATPPQTSVSAPSDTLALEQDLKRLLNLKMAEGAPSVQKL</sequence>
<protein>
    <recommendedName>
        <fullName evidence="4">Proteophosphoglycan 5</fullName>
    </recommendedName>
</protein>
<name>A0A8K0VZ44_9PLEO</name>
<organism evidence="2 3">
    <name type="scientific">Paraphoma chrysanthemicola</name>
    <dbReference type="NCBI Taxonomy" id="798071"/>
    <lineage>
        <taxon>Eukaryota</taxon>
        <taxon>Fungi</taxon>
        <taxon>Dikarya</taxon>
        <taxon>Ascomycota</taxon>
        <taxon>Pezizomycotina</taxon>
        <taxon>Dothideomycetes</taxon>
        <taxon>Pleosporomycetidae</taxon>
        <taxon>Pleosporales</taxon>
        <taxon>Pleosporineae</taxon>
        <taxon>Phaeosphaeriaceae</taxon>
        <taxon>Paraphoma</taxon>
    </lineage>
</organism>
<feature type="region of interest" description="Disordered" evidence="1">
    <location>
        <begin position="515"/>
        <end position="541"/>
    </location>
</feature>